<keyword evidence="2" id="KW-1185">Reference proteome</keyword>
<accession>A0A0L6VD52</accession>
<keyword evidence="1" id="KW-0418">Kinase</keyword>
<reference evidence="1 2" key="1">
    <citation type="submission" date="2015-08" db="EMBL/GenBank/DDBJ databases">
        <title>Next Generation Sequencing and Analysis of the Genome of Puccinia sorghi L Schw, the Causal Agent of Maize Common Rust.</title>
        <authorList>
            <person name="Rochi L."/>
            <person name="Burguener G."/>
            <person name="Darino M."/>
            <person name="Turjanski A."/>
            <person name="Kreff E."/>
            <person name="Dieguez M.J."/>
            <person name="Sacco F."/>
        </authorList>
    </citation>
    <scope>NUCLEOTIDE SEQUENCE [LARGE SCALE GENOMIC DNA]</scope>
    <source>
        <strain evidence="1 2">RO10H11247</strain>
    </source>
</reference>
<dbReference type="STRING" id="27349.A0A0L6VD52"/>
<dbReference type="OrthoDB" id="447103at2759"/>
<comment type="caution">
    <text evidence="1">The sequence shown here is derived from an EMBL/GenBank/DDBJ whole genome shotgun (WGS) entry which is preliminary data.</text>
</comment>
<dbReference type="VEuPathDB" id="FungiDB:VP01_191g1"/>
<dbReference type="AlphaFoldDB" id="A0A0L6VD52"/>
<evidence type="ECO:0000313" key="1">
    <source>
        <dbReference type="EMBL" id="KNZ58487.1"/>
    </source>
</evidence>
<organism evidence="1 2">
    <name type="scientific">Puccinia sorghi</name>
    <dbReference type="NCBI Taxonomy" id="27349"/>
    <lineage>
        <taxon>Eukaryota</taxon>
        <taxon>Fungi</taxon>
        <taxon>Dikarya</taxon>
        <taxon>Basidiomycota</taxon>
        <taxon>Pucciniomycotina</taxon>
        <taxon>Pucciniomycetes</taxon>
        <taxon>Pucciniales</taxon>
        <taxon>Pucciniaceae</taxon>
        <taxon>Puccinia</taxon>
    </lineage>
</organism>
<dbReference type="GO" id="GO:0016301">
    <property type="term" value="F:kinase activity"/>
    <property type="evidence" value="ECO:0007669"/>
    <property type="project" value="UniProtKB-KW"/>
</dbReference>
<protein>
    <submittedName>
        <fullName evidence="1">SCY1 protein kinase</fullName>
    </submittedName>
</protein>
<proteinExistence type="predicted"/>
<sequence>MSSRVISVVVLISVPVHPRGRYKRAAIEASGELSTKNHFFTHQTQIEWKIWGLSRIVAIKQFFRLDPSCLDSYQLYLLIQTLFNNLPPTADVTSQQRGSIPPALFSAARIII</sequence>
<dbReference type="Proteomes" id="UP000037035">
    <property type="component" value="Unassembled WGS sequence"/>
</dbReference>
<evidence type="ECO:0000313" key="2">
    <source>
        <dbReference type="Proteomes" id="UP000037035"/>
    </source>
</evidence>
<gene>
    <name evidence="1" type="ORF">VP01_191g1</name>
</gene>
<keyword evidence="1" id="KW-0808">Transferase</keyword>
<name>A0A0L6VD52_9BASI</name>
<dbReference type="EMBL" id="LAVV01006748">
    <property type="protein sequence ID" value="KNZ58487.1"/>
    <property type="molecule type" value="Genomic_DNA"/>
</dbReference>